<reference evidence="2 3" key="1">
    <citation type="journal article" date="2019" name="Appl. Microbiol. Biotechnol.">
        <title>Genome sequence of Isaria javanica and comparative genome analysis insights into family S53 peptidase evolution in fungal entomopathogens.</title>
        <authorList>
            <person name="Lin R."/>
            <person name="Zhang X."/>
            <person name="Xin B."/>
            <person name="Zou M."/>
            <person name="Gao Y."/>
            <person name="Qin F."/>
            <person name="Hu Q."/>
            <person name="Xie B."/>
            <person name="Cheng X."/>
        </authorList>
    </citation>
    <scope>NUCLEOTIDE SEQUENCE [LARGE SCALE GENOMIC DNA]</scope>
    <source>
        <strain evidence="2 3">IJ1G</strain>
    </source>
</reference>
<feature type="region of interest" description="Disordered" evidence="1">
    <location>
        <begin position="1"/>
        <end position="29"/>
    </location>
</feature>
<sequence>MVWVGRKQEGDPFGETERPKESQASWGRKRKKEVWFRVRVGKCSTTKKKVIIQMNRSRARCSNASLLRSPPTEYR</sequence>
<dbReference type="EMBL" id="SPUK01000002">
    <property type="protein sequence ID" value="TQV99433.1"/>
    <property type="molecule type" value="Genomic_DNA"/>
</dbReference>
<proteinExistence type="predicted"/>
<dbReference type="AlphaFoldDB" id="A0A545VCJ6"/>
<name>A0A545VCJ6_9HYPO</name>
<gene>
    <name evidence="2" type="ORF">IF1G_01648</name>
</gene>
<feature type="compositionally biased region" description="Basic and acidic residues" evidence="1">
    <location>
        <begin position="1"/>
        <end position="21"/>
    </location>
</feature>
<protein>
    <submittedName>
        <fullName evidence="2">Uncharacterized protein</fullName>
    </submittedName>
</protein>
<evidence type="ECO:0000256" key="1">
    <source>
        <dbReference type="SAM" id="MobiDB-lite"/>
    </source>
</evidence>
<keyword evidence="3" id="KW-1185">Reference proteome</keyword>
<comment type="caution">
    <text evidence="2">The sequence shown here is derived from an EMBL/GenBank/DDBJ whole genome shotgun (WGS) entry which is preliminary data.</text>
</comment>
<dbReference type="Proteomes" id="UP000315783">
    <property type="component" value="Unassembled WGS sequence"/>
</dbReference>
<evidence type="ECO:0000313" key="2">
    <source>
        <dbReference type="EMBL" id="TQV99433.1"/>
    </source>
</evidence>
<organism evidence="2 3">
    <name type="scientific">Cordyceps javanica</name>
    <dbReference type="NCBI Taxonomy" id="43265"/>
    <lineage>
        <taxon>Eukaryota</taxon>
        <taxon>Fungi</taxon>
        <taxon>Dikarya</taxon>
        <taxon>Ascomycota</taxon>
        <taxon>Pezizomycotina</taxon>
        <taxon>Sordariomycetes</taxon>
        <taxon>Hypocreomycetidae</taxon>
        <taxon>Hypocreales</taxon>
        <taxon>Cordycipitaceae</taxon>
        <taxon>Cordyceps</taxon>
    </lineage>
</organism>
<accession>A0A545VCJ6</accession>
<evidence type="ECO:0000313" key="3">
    <source>
        <dbReference type="Proteomes" id="UP000315783"/>
    </source>
</evidence>